<dbReference type="RefSeq" id="WP_162816274.1">
    <property type="nucleotide sequence ID" value="NZ_CP011940.1"/>
</dbReference>
<dbReference type="Proteomes" id="UP001605989">
    <property type="component" value="Unassembled WGS sequence"/>
</dbReference>
<protein>
    <submittedName>
        <fullName evidence="2">Uncharacterized protein</fullName>
    </submittedName>
</protein>
<organism evidence="2 3">
    <name type="scientific">Megasphaera hexanoica</name>
    <dbReference type="NCBI Taxonomy" id="1675036"/>
    <lineage>
        <taxon>Bacteria</taxon>
        <taxon>Bacillati</taxon>
        <taxon>Bacillota</taxon>
        <taxon>Negativicutes</taxon>
        <taxon>Veillonellales</taxon>
        <taxon>Veillonellaceae</taxon>
        <taxon>Megasphaera</taxon>
    </lineage>
</organism>
<sequence>MRELENGMVSGAYTCGIDYYNLGAEYPDYDDEDEDQEEDEDGELI</sequence>
<keyword evidence="3" id="KW-1185">Reference proteome</keyword>
<evidence type="ECO:0000313" key="2">
    <source>
        <dbReference type="EMBL" id="MFG6273125.1"/>
    </source>
</evidence>
<reference evidence="2 3" key="1">
    <citation type="submission" date="2024-10" db="EMBL/GenBank/DDBJ databases">
        <authorList>
            <person name="Sang B.-I."/>
            <person name="Prabhaharan D."/>
        </authorList>
    </citation>
    <scope>NUCLEOTIDE SEQUENCE [LARGE SCALE GENOMIC DNA]</scope>
    <source>
        <strain evidence="2 3">MH</strain>
    </source>
</reference>
<gene>
    <name evidence="2" type="ORF">ACGTZG_07970</name>
</gene>
<evidence type="ECO:0000256" key="1">
    <source>
        <dbReference type="SAM" id="MobiDB-lite"/>
    </source>
</evidence>
<accession>A0ABW7DP37</accession>
<name>A0ABW7DP37_9FIRM</name>
<feature type="region of interest" description="Disordered" evidence="1">
    <location>
        <begin position="23"/>
        <end position="45"/>
    </location>
</feature>
<dbReference type="EMBL" id="JBIEKR010000006">
    <property type="protein sequence ID" value="MFG6273125.1"/>
    <property type="molecule type" value="Genomic_DNA"/>
</dbReference>
<feature type="compositionally biased region" description="Acidic residues" evidence="1">
    <location>
        <begin position="27"/>
        <end position="45"/>
    </location>
</feature>
<proteinExistence type="predicted"/>
<evidence type="ECO:0000313" key="3">
    <source>
        <dbReference type="Proteomes" id="UP001605989"/>
    </source>
</evidence>
<comment type="caution">
    <text evidence="2">The sequence shown here is derived from an EMBL/GenBank/DDBJ whole genome shotgun (WGS) entry which is preliminary data.</text>
</comment>